<sequence>MLCIHFGLLGPGSPQGLEEQLNKRMNEVQALRVLGATRFHGSLTLCLALGPTAPEEGQWAPDEEILAPLLGPQR</sequence>
<evidence type="ECO:0000313" key="2">
    <source>
        <dbReference type="Proteomes" id="UP001159641"/>
    </source>
</evidence>
<accession>A0AB34HT38</accession>
<dbReference type="AlphaFoldDB" id="A0AB34HT38"/>
<name>A0AB34HT38_ESCRO</name>
<keyword evidence="2" id="KW-1185">Reference proteome</keyword>
<dbReference type="EMBL" id="JAIQCJ010000892">
    <property type="protein sequence ID" value="KAJ8794000.1"/>
    <property type="molecule type" value="Genomic_DNA"/>
</dbReference>
<proteinExistence type="predicted"/>
<gene>
    <name evidence="1" type="ORF">J1605_003410</name>
</gene>
<organism evidence="1 2">
    <name type="scientific">Eschrichtius robustus</name>
    <name type="common">California gray whale</name>
    <name type="synonym">Eschrichtius gibbosus</name>
    <dbReference type="NCBI Taxonomy" id="9764"/>
    <lineage>
        <taxon>Eukaryota</taxon>
        <taxon>Metazoa</taxon>
        <taxon>Chordata</taxon>
        <taxon>Craniata</taxon>
        <taxon>Vertebrata</taxon>
        <taxon>Euteleostomi</taxon>
        <taxon>Mammalia</taxon>
        <taxon>Eutheria</taxon>
        <taxon>Laurasiatheria</taxon>
        <taxon>Artiodactyla</taxon>
        <taxon>Whippomorpha</taxon>
        <taxon>Cetacea</taxon>
        <taxon>Mysticeti</taxon>
        <taxon>Eschrichtiidae</taxon>
        <taxon>Eschrichtius</taxon>
    </lineage>
</organism>
<dbReference type="Proteomes" id="UP001159641">
    <property type="component" value="Unassembled WGS sequence"/>
</dbReference>
<comment type="caution">
    <text evidence="1">The sequence shown here is derived from an EMBL/GenBank/DDBJ whole genome shotgun (WGS) entry which is preliminary data.</text>
</comment>
<evidence type="ECO:0000313" key="1">
    <source>
        <dbReference type="EMBL" id="KAJ8794000.1"/>
    </source>
</evidence>
<reference evidence="1 2" key="1">
    <citation type="submission" date="2022-11" db="EMBL/GenBank/DDBJ databases">
        <title>Whole genome sequence of Eschrichtius robustus ER-17-0199.</title>
        <authorList>
            <person name="Bruniche-Olsen A."/>
            <person name="Black A.N."/>
            <person name="Fields C.J."/>
            <person name="Walden K."/>
            <person name="Dewoody J.A."/>
        </authorList>
    </citation>
    <scope>NUCLEOTIDE SEQUENCE [LARGE SCALE GENOMIC DNA]</scope>
    <source>
        <strain evidence="1">ER-17-0199</strain>
        <tissue evidence="1">Blubber</tissue>
    </source>
</reference>
<protein>
    <submittedName>
        <fullName evidence="1">Uncharacterized protein</fullName>
    </submittedName>
</protein>